<proteinExistence type="predicted"/>
<comment type="caution">
    <text evidence="2">The sequence shown here is derived from an EMBL/GenBank/DDBJ whole genome shotgun (WGS) entry which is preliminary data.</text>
</comment>
<keyword evidence="3" id="KW-1185">Reference proteome</keyword>
<dbReference type="EMBL" id="JAPEVG010000004">
    <property type="protein sequence ID" value="KAJ8501826.1"/>
    <property type="molecule type" value="Genomic_DNA"/>
</dbReference>
<feature type="region of interest" description="Disordered" evidence="1">
    <location>
        <begin position="54"/>
        <end position="87"/>
    </location>
</feature>
<accession>A0AAD7U5K9</accession>
<feature type="compositionally biased region" description="Basic and acidic residues" evidence="1">
    <location>
        <begin position="67"/>
        <end position="87"/>
    </location>
</feature>
<evidence type="ECO:0000313" key="2">
    <source>
        <dbReference type="EMBL" id="KAJ8501826.1"/>
    </source>
</evidence>
<name>A0AAD7U5K9_9APHY</name>
<organism evidence="2 3">
    <name type="scientific">Trametes cubensis</name>
    <dbReference type="NCBI Taxonomy" id="1111947"/>
    <lineage>
        <taxon>Eukaryota</taxon>
        <taxon>Fungi</taxon>
        <taxon>Dikarya</taxon>
        <taxon>Basidiomycota</taxon>
        <taxon>Agaricomycotina</taxon>
        <taxon>Agaricomycetes</taxon>
        <taxon>Polyporales</taxon>
        <taxon>Polyporaceae</taxon>
        <taxon>Trametes</taxon>
    </lineage>
</organism>
<protein>
    <submittedName>
        <fullName evidence="2">Uncharacterized protein</fullName>
    </submittedName>
</protein>
<reference evidence="2" key="1">
    <citation type="submission" date="2022-11" db="EMBL/GenBank/DDBJ databases">
        <title>Genome Sequence of Cubamyces cubensis.</title>
        <authorList>
            <person name="Buettner E."/>
        </authorList>
    </citation>
    <scope>NUCLEOTIDE SEQUENCE</scope>
    <source>
        <strain evidence="2">MPL-01</strain>
    </source>
</reference>
<dbReference type="Proteomes" id="UP001215151">
    <property type="component" value="Unassembled WGS sequence"/>
</dbReference>
<evidence type="ECO:0000313" key="3">
    <source>
        <dbReference type="Proteomes" id="UP001215151"/>
    </source>
</evidence>
<gene>
    <name evidence="2" type="ORF">ONZ51_g373</name>
</gene>
<dbReference type="AlphaFoldDB" id="A0AAD7U5K9"/>
<evidence type="ECO:0000256" key="1">
    <source>
        <dbReference type="SAM" id="MobiDB-lite"/>
    </source>
</evidence>
<sequence>MACLETLTMRREVISTRKLNRLWEVTASGLTTGNEADIEMTSEHDGPLTDTTLEEEEHQAAQDTVEDDVHQQAENEAQDKVQDDTPEHVVDVSVTDQNKWLTSFNEDIKDCPNAEVNADYGFSAQTGWLPEYCGHIPTS</sequence>